<evidence type="ECO:0000313" key="3">
    <source>
        <dbReference type="Proteomes" id="UP001652583"/>
    </source>
</evidence>
<proteinExistence type="predicted"/>
<feature type="region of interest" description="Disordered" evidence="1">
    <location>
        <begin position="150"/>
        <end position="169"/>
    </location>
</feature>
<evidence type="ECO:0000256" key="1">
    <source>
        <dbReference type="SAM" id="MobiDB-lite"/>
    </source>
</evidence>
<dbReference type="RefSeq" id="XP_026916491.2">
    <property type="nucleotide sequence ID" value="XM_027060690.2"/>
</dbReference>
<dbReference type="PROSITE" id="PS51906">
    <property type="entry name" value="ZF_UBZ2"/>
    <property type="match status" value="1"/>
</dbReference>
<feature type="region of interest" description="Disordered" evidence="1">
    <location>
        <begin position="541"/>
        <end position="570"/>
    </location>
</feature>
<feature type="domain" description="UBZ2-type" evidence="2">
    <location>
        <begin position="576"/>
        <end position="612"/>
    </location>
</feature>
<dbReference type="GO" id="GO:0070530">
    <property type="term" value="F:K63-linked polyubiquitin modification-dependent protein binding"/>
    <property type="evidence" value="ECO:0007669"/>
    <property type="project" value="TreeGrafter"/>
</dbReference>
<dbReference type="GO" id="GO:0043130">
    <property type="term" value="F:ubiquitin binding"/>
    <property type="evidence" value="ECO:0007669"/>
    <property type="project" value="InterPro"/>
</dbReference>
<dbReference type="InterPro" id="IPR031490">
    <property type="entry name" value="UBZ2_FAAP20"/>
</dbReference>
<gene>
    <name evidence="4" type="primary">FAAP20</name>
</gene>
<dbReference type="InterPro" id="IPR031491">
    <property type="entry name" value="FANCA_interact"/>
</dbReference>
<evidence type="ECO:0000313" key="4">
    <source>
        <dbReference type="RefSeq" id="XP_026916491.2"/>
    </source>
</evidence>
<dbReference type="GO" id="GO:0043240">
    <property type="term" value="C:Fanconi anaemia nuclear complex"/>
    <property type="evidence" value="ECO:0007669"/>
    <property type="project" value="TreeGrafter"/>
</dbReference>
<name>A0A6J1ZGJ5_ACIJB</name>
<dbReference type="Pfam" id="PF15751">
    <property type="entry name" value="FANCA_interact"/>
    <property type="match status" value="1"/>
</dbReference>
<reference evidence="3" key="1">
    <citation type="submission" date="2025-05" db="UniProtKB">
        <authorList>
            <consortium name="RefSeq"/>
        </authorList>
    </citation>
    <scope>NUCLEOTIDE SEQUENCE [LARGE SCALE GENOMIC DNA]</scope>
</reference>
<feature type="compositionally biased region" description="Gly residues" evidence="1">
    <location>
        <begin position="389"/>
        <end position="403"/>
    </location>
</feature>
<feature type="region of interest" description="Disordered" evidence="1">
    <location>
        <begin position="178"/>
        <end position="213"/>
    </location>
</feature>
<dbReference type="KEGG" id="aju:113599593"/>
<dbReference type="GO" id="GO:0006974">
    <property type="term" value="P:DNA damage response"/>
    <property type="evidence" value="ECO:0007669"/>
    <property type="project" value="TreeGrafter"/>
</dbReference>
<dbReference type="Proteomes" id="UP001652583">
    <property type="component" value="Chromosome C1"/>
</dbReference>
<evidence type="ECO:0000259" key="2">
    <source>
        <dbReference type="PROSITE" id="PS51906"/>
    </source>
</evidence>
<keyword evidence="3" id="KW-1185">Reference proteome</keyword>
<dbReference type="PANTHER" id="PTHR37862:SF1">
    <property type="entry name" value="FANCONI ANEMIA CORE COMPLEX-ASSOCIATED PROTEIN 20"/>
    <property type="match status" value="1"/>
</dbReference>
<feature type="region of interest" description="Disordered" evidence="1">
    <location>
        <begin position="478"/>
        <end position="503"/>
    </location>
</feature>
<dbReference type="GeneID" id="113599593"/>
<organism evidence="3 4">
    <name type="scientific">Acinonyx jubatus</name>
    <name type="common">Cheetah</name>
    <dbReference type="NCBI Taxonomy" id="32536"/>
    <lineage>
        <taxon>Eukaryota</taxon>
        <taxon>Metazoa</taxon>
        <taxon>Chordata</taxon>
        <taxon>Craniata</taxon>
        <taxon>Vertebrata</taxon>
        <taxon>Euteleostomi</taxon>
        <taxon>Mammalia</taxon>
        <taxon>Eutheria</taxon>
        <taxon>Laurasiatheria</taxon>
        <taxon>Carnivora</taxon>
        <taxon>Feliformia</taxon>
        <taxon>Felidae</taxon>
        <taxon>Felinae</taxon>
        <taxon>Acinonyx</taxon>
    </lineage>
</organism>
<reference evidence="4" key="2">
    <citation type="submission" date="2025-08" db="UniProtKB">
        <authorList>
            <consortium name="RefSeq"/>
        </authorList>
    </citation>
    <scope>IDENTIFICATION</scope>
    <source>
        <tissue evidence="4">Blood</tissue>
    </source>
</reference>
<dbReference type="PANTHER" id="PTHR37862">
    <property type="entry name" value="FANCONI ANEMIA CORE COMPLEX-ASSOCIATED PROTEIN 20"/>
    <property type="match status" value="1"/>
</dbReference>
<accession>A0A6J1ZGJ5</accession>
<dbReference type="Pfam" id="PF15750">
    <property type="entry name" value="UBZ_FAAP20"/>
    <property type="match status" value="1"/>
</dbReference>
<feature type="compositionally biased region" description="Basic residues" evidence="1">
    <location>
        <begin position="435"/>
        <end position="445"/>
    </location>
</feature>
<protein>
    <submittedName>
        <fullName evidence="4">Fanconi anemia core complex-associated protein 20</fullName>
    </submittedName>
</protein>
<feature type="region of interest" description="Disordered" evidence="1">
    <location>
        <begin position="373"/>
        <end position="463"/>
    </location>
</feature>
<sequence>MGTGRGRGRGTRDLVAVTRFYGTLGRAGPTHPPPPDRSCDVSQATASIWPVYQALRTPTDASAWLRAGSPAWHTPAGRCGPAEPGAWLRQRAELWGGGGPAFRAVLTWRAGTAGDVARGLAGLKPCLGAGSDWEPRPGSRGHRHLWEVGLAPPEGARNPHPPGSESTRSRDLCSLVVEGGGSEGPLTARPHMSHAGPSTREGVAPAHHAHASTALRTEPGRARSGLLAAGSRTPALHLLLCPRGPLLAETVFVDTNLARTELVSAGRASVTIRNDLPVKLHSLPVTAAGSPENVSLQSSSTSDLLLSHTGAASGDLALRLPVQKVPCPKGEAASGPRGAGCGVRWGGCKARLPARTRAGWGQVEEGARVHGAQAGDWRAGPLARALSPQGGGGEPAGEPCGGRGRGRGLSRGRGPRRAAHFRRTRASRRMEAARRPRLGLRRRRPSSGGGGRAGPLPEDGGECARPWAELLRAARADLNPDGELPPLPAFPDPESGRGPERAASPEVFTVGPHTFSWTPFPPAPSGGGGSGRYYKLLLGAGGRPGSPARSPQRCLGPEPRGTPGARERPWEAAPTLRTCPVCQTDFAPGLAQLDIDNHLAQCLEESAEDVVW</sequence>
<feature type="compositionally biased region" description="Basic residues" evidence="1">
    <location>
        <begin position="404"/>
        <end position="427"/>
    </location>
</feature>
<dbReference type="InterPro" id="IPR052689">
    <property type="entry name" value="FA_core_complex_assoc"/>
</dbReference>
<dbReference type="AlphaFoldDB" id="A0A6J1ZGJ5"/>